<proteinExistence type="predicted"/>
<keyword evidence="1" id="KW-0472">Membrane</keyword>
<feature type="transmembrane region" description="Helical" evidence="1">
    <location>
        <begin position="61"/>
        <end position="80"/>
    </location>
</feature>
<evidence type="ECO:0000256" key="1">
    <source>
        <dbReference type="SAM" id="Phobius"/>
    </source>
</evidence>
<protein>
    <submittedName>
        <fullName evidence="2">Uncharacterized protein</fullName>
    </submittedName>
</protein>
<dbReference type="EMBL" id="HBUF01265947">
    <property type="protein sequence ID" value="CAG6684117.1"/>
    <property type="molecule type" value="Transcribed_RNA"/>
</dbReference>
<organism evidence="2">
    <name type="scientific">Cacopsylla melanoneura</name>
    <dbReference type="NCBI Taxonomy" id="428564"/>
    <lineage>
        <taxon>Eukaryota</taxon>
        <taxon>Metazoa</taxon>
        <taxon>Ecdysozoa</taxon>
        <taxon>Arthropoda</taxon>
        <taxon>Hexapoda</taxon>
        <taxon>Insecta</taxon>
        <taxon>Pterygota</taxon>
        <taxon>Neoptera</taxon>
        <taxon>Paraneoptera</taxon>
        <taxon>Hemiptera</taxon>
        <taxon>Sternorrhyncha</taxon>
        <taxon>Psylloidea</taxon>
        <taxon>Psyllidae</taxon>
        <taxon>Psyllinae</taxon>
        <taxon>Cacopsylla</taxon>
    </lineage>
</organism>
<dbReference type="EMBL" id="HBUF01265949">
    <property type="protein sequence ID" value="CAG6684118.1"/>
    <property type="molecule type" value="Transcribed_RNA"/>
</dbReference>
<keyword evidence="1" id="KW-0812">Transmembrane</keyword>
<name>A0A8D8TH72_9HEMI</name>
<dbReference type="AlphaFoldDB" id="A0A8D8TH72"/>
<accession>A0A8D8TH72</accession>
<keyword evidence="1" id="KW-1133">Transmembrane helix</keyword>
<evidence type="ECO:0000313" key="2">
    <source>
        <dbReference type="EMBL" id="CAG6684117.1"/>
    </source>
</evidence>
<sequence>MPVEVKGLSHLYFIDIWIIGSRSYDENEFLLETCVTHLNWFPELSKLSHLGSISYNHNVCYVGTILLCAVCCIQPVYLLVRSKFFGQRCFDLLALISRT</sequence>
<reference evidence="2" key="1">
    <citation type="submission" date="2021-05" db="EMBL/GenBank/DDBJ databases">
        <authorList>
            <person name="Alioto T."/>
            <person name="Alioto T."/>
            <person name="Gomez Garrido J."/>
        </authorList>
    </citation>
    <scope>NUCLEOTIDE SEQUENCE</scope>
</reference>